<reference evidence="1 2" key="1">
    <citation type="submission" date="2024-11" db="EMBL/GenBank/DDBJ databases">
        <title>A near-complete genome assembly of Cinchona calisaya.</title>
        <authorList>
            <person name="Lian D.C."/>
            <person name="Zhao X.W."/>
            <person name="Wei L."/>
        </authorList>
    </citation>
    <scope>NUCLEOTIDE SEQUENCE [LARGE SCALE GENOMIC DNA]</scope>
    <source>
        <tissue evidence="1">Nenye</tissue>
    </source>
</reference>
<dbReference type="SUPFAM" id="SSF56112">
    <property type="entry name" value="Protein kinase-like (PK-like)"/>
    <property type="match status" value="1"/>
</dbReference>
<evidence type="ECO:0000313" key="2">
    <source>
        <dbReference type="Proteomes" id="UP001630127"/>
    </source>
</evidence>
<sequence>MLKDLGAQLMLSPYILPRRVGKGDVPILEEDNGSKIVVDIISAFLTNKAKSIKVCSETVYGLSPQQRFLTRTDQEMWNLFDEFVLMPSQHISKLGKDFVCKCLEPYHSERWTVDMLLDHPFIVLNLKGLVPLIEELIQCRTQSNPFGVRDQWIVTRGLFSTRGYNPPHQIFPAAREGNSQALRMNIDGLCGGIKTEQRQGMIKN</sequence>
<name>A0ABD3B4Q0_9GENT</name>
<proteinExistence type="predicted"/>
<dbReference type="InterPro" id="IPR011009">
    <property type="entry name" value="Kinase-like_dom_sf"/>
</dbReference>
<dbReference type="EMBL" id="JBJUIK010000001">
    <property type="protein sequence ID" value="KAL3538441.1"/>
    <property type="molecule type" value="Genomic_DNA"/>
</dbReference>
<gene>
    <name evidence="1" type="ORF">ACH5RR_001807</name>
</gene>
<organism evidence="1 2">
    <name type="scientific">Cinchona calisaya</name>
    <dbReference type="NCBI Taxonomy" id="153742"/>
    <lineage>
        <taxon>Eukaryota</taxon>
        <taxon>Viridiplantae</taxon>
        <taxon>Streptophyta</taxon>
        <taxon>Embryophyta</taxon>
        <taxon>Tracheophyta</taxon>
        <taxon>Spermatophyta</taxon>
        <taxon>Magnoliopsida</taxon>
        <taxon>eudicotyledons</taxon>
        <taxon>Gunneridae</taxon>
        <taxon>Pentapetalae</taxon>
        <taxon>asterids</taxon>
        <taxon>lamiids</taxon>
        <taxon>Gentianales</taxon>
        <taxon>Rubiaceae</taxon>
        <taxon>Cinchonoideae</taxon>
        <taxon>Cinchoneae</taxon>
        <taxon>Cinchona</taxon>
    </lineage>
</organism>
<comment type="caution">
    <text evidence="1">The sequence shown here is derived from an EMBL/GenBank/DDBJ whole genome shotgun (WGS) entry which is preliminary data.</text>
</comment>
<dbReference type="AlphaFoldDB" id="A0ABD3B4Q0"/>
<evidence type="ECO:0000313" key="1">
    <source>
        <dbReference type="EMBL" id="KAL3538441.1"/>
    </source>
</evidence>
<accession>A0ABD3B4Q0</accession>
<keyword evidence="2" id="KW-1185">Reference proteome</keyword>
<dbReference type="Gene3D" id="1.10.510.10">
    <property type="entry name" value="Transferase(Phosphotransferase) domain 1"/>
    <property type="match status" value="1"/>
</dbReference>
<protein>
    <submittedName>
        <fullName evidence="1">Uncharacterized protein</fullName>
    </submittedName>
</protein>
<dbReference type="Proteomes" id="UP001630127">
    <property type="component" value="Unassembled WGS sequence"/>
</dbReference>